<feature type="domain" description="DUF7936" evidence="1">
    <location>
        <begin position="1"/>
        <end position="104"/>
    </location>
</feature>
<evidence type="ECO:0000313" key="2">
    <source>
        <dbReference type="EMBL" id="CAB4160715.1"/>
    </source>
</evidence>
<reference evidence="2" key="1">
    <citation type="submission" date="2020-04" db="EMBL/GenBank/DDBJ databases">
        <authorList>
            <person name="Chiriac C."/>
            <person name="Salcher M."/>
            <person name="Ghai R."/>
            <person name="Kavagutti S V."/>
        </authorList>
    </citation>
    <scope>NUCLEOTIDE SEQUENCE</scope>
</reference>
<proteinExistence type="predicted"/>
<accession>A0A6J5NUK5</accession>
<dbReference type="EMBL" id="LR796715">
    <property type="protein sequence ID" value="CAB4160715.1"/>
    <property type="molecule type" value="Genomic_DNA"/>
</dbReference>
<dbReference type="InterPro" id="IPR057696">
    <property type="entry name" value="DUF7936"/>
</dbReference>
<sequence length="108" mass="12232">MINYIWTVTAMYTLPKVEGYTDVVVIADWTLTGKEGKYSSSISNSTQFNLPQGENFTPYEDLTEVQVVGWVKQTIGSKAIEQYEAKIANDIYHQEHPPVTAMKQPLPF</sequence>
<evidence type="ECO:0000259" key="1">
    <source>
        <dbReference type="Pfam" id="PF25590"/>
    </source>
</evidence>
<dbReference type="Pfam" id="PF25590">
    <property type="entry name" value="DUF7936"/>
    <property type="match status" value="1"/>
</dbReference>
<organism evidence="2">
    <name type="scientific">uncultured Caudovirales phage</name>
    <dbReference type="NCBI Taxonomy" id="2100421"/>
    <lineage>
        <taxon>Viruses</taxon>
        <taxon>Duplodnaviria</taxon>
        <taxon>Heunggongvirae</taxon>
        <taxon>Uroviricota</taxon>
        <taxon>Caudoviricetes</taxon>
        <taxon>Peduoviridae</taxon>
        <taxon>Maltschvirus</taxon>
        <taxon>Maltschvirus maltsch</taxon>
    </lineage>
</organism>
<protein>
    <recommendedName>
        <fullName evidence="1">DUF7936 domain-containing protein</fullName>
    </recommendedName>
</protein>
<name>A0A6J5NUK5_9CAUD</name>
<gene>
    <name evidence="2" type="ORF">UFOVP770_7</name>
</gene>